<dbReference type="Gene3D" id="1.10.10.10">
    <property type="entry name" value="Winged helix-like DNA-binding domain superfamily/Winged helix DNA-binding domain"/>
    <property type="match status" value="1"/>
</dbReference>
<dbReference type="InterPro" id="IPR013325">
    <property type="entry name" value="RNA_pol_sigma_r2"/>
</dbReference>
<evidence type="ECO:0000313" key="8">
    <source>
        <dbReference type="Proteomes" id="UP000018837"/>
    </source>
</evidence>
<accession>W2C0R2</accession>
<dbReference type="InterPro" id="IPR013249">
    <property type="entry name" value="RNA_pol_sigma70_r4_t2"/>
</dbReference>
<dbReference type="SUPFAM" id="SSF88659">
    <property type="entry name" value="Sigma3 and sigma4 domains of RNA polymerase sigma factors"/>
    <property type="match status" value="1"/>
</dbReference>
<feature type="domain" description="RNA polymerase sigma factor 70 region 4 type 2" evidence="6">
    <location>
        <begin position="116"/>
        <end position="168"/>
    </location>
</feature>
<dbReference type="Gene3D" id="1.10.1740.10">
    <property type="match status" value="1"/>
</dbReference>
<name>W2C0R2_9BACT</name>
<reference evidence="7 8" key="1">
    <citation type="submission" date="2013-11" db="EMBL/GenBank/DDBJ databases">
        <title>Single cell genomics of uncultured Tannerella BU063 (oral taxon 286).</title>
        <authorList>
            <person name="Beall C.J."/>
            <person name="Campbell A.G."/>
            <person name="Griffen A.L."/>
            <person name="Podar M."/>
            <person name="Leys E.J."/>
        </authorList>
    </citation>
    <scope>NUCLEOTIDE SEQUENCE [LARGE SCALE GENOMIC DNA]</scope>
    <source>
        <strain evidence="7">Cell 2</strain>
    </source>
</reference>
<evidence type="ECO:0000256" key="2">
    <source>
        <dbReference type="ARBA" id="ARBA00023015"/>
    </source>
</evidence>
<organism evidence="7 8">
    <name type="scientific">Tannerella sp. oral taxon BU063 isolate Cell 2</name>
    <dbReference type="NCBI Taxonomy" id="1411148"/>
    <lineage>
        <taxon>Bacteria</taxon>
        <taxon>Pseudomonadati</taxon>
        <taxon>Bacteroidota</taxon>
        <taxon>Bacteroidia</taxon>
        <taxon>Bacteroidales</taxon>
        <taxon>Tannerellaceae</taxon>
        <taxon>Tannerella</taxon>
    </lineage>
</organism>
<dbReference type="InterPro" id="IPR014284">
    <property type="entry name" value="RNA_pol_sigma-70_dom"/>
</dbReference>
<evidence type="ECO:0000256" key="3">
    <source>
        <dbReference type="ARBA" id="ARBA00023082"/>
    </source>
</evidence>
<dbReference type="InterPro" id="IPR036388">
    <property type="entry name" value="WH-like_DNA-bd_sf"/>
</dbReference>
<dbReference type="Pfam" id="PF04542">
    <property type="entry name" value="Sigma70_r2"/>
    <property type="match status" value="1"/>
</dbReference>
<dbReference type="GO" id="GO:0006352">
    <property type="term" value="P:DNA-templated transcription initiation"/>
    <property type="evidence" value="ECO:0007669"/>
    <property type="project" value="InterPro"/>
</dbReference>
<dbReference type="GO" id="GO:0016987">
    <property type="term" value="F:sigma factor activity"/>
    <property type="evidence" value="ECO:0007669"/>
    <property type="project" value="UniProtKB-KW"/>
</dbReference>
<dbReference type="GO" id="GO:0003677">
    <property type="term" value="F:DNA binding"/>
    <property type="evidence" value="ECO:0007669"/>
    <property type="project" value="InterPro"/>
</dbReference>
<evidence type="ECO:0000259" key="6">
    <source>
        <dbReference type="Pfam" id="PF08281"/>
    </source>
</evidence>
<comment type="caution">
    <text evidence="7">The sequence shown here is derived from an EMBL/GenBank/DDBJ whole genome shotgun (WGS) entry which is preliminary data.</text>
</comment>
<keyword evidence="2" id="KW-0805">Transcription regulation</keyword>
<comment type="similarity">
    <text evidence="1">Belongs to the sigma-70 factor family. ECF subfamily.</text>
</comment>
<dbReference type="PANTHER" id="PTHR43133">
    <property type="entry name" value="RNA POLYMERASE ECF-TYPE SIGMA FACTO"/>
    <property type="match status" value="1"/>
</dbReference>
<dbReference type="InterPro" id="IPR013324">
    <property type="entry name" value="RNA_pol_sigma_r3/r4-like"/>
</dbReference>
<evidence type="ECO:0000313" key="7">
    <source>
        <dbReference type="EMBL" id="ETK00613.1"/>
    </source>
</evidence>
<dbReference type="EMBL" id="AYUF01000498">
    <property type="protein sequence ID" value="ETK00613.1"/>
    <property type="molecule type" value="Genomic_DNA"/>
</dbReference>
<evidence type="ECO:0000259" key="5">
    <source>
        <dbReference type="Pfam" id="PF04542"/>
    </source>
</evidence>
<dbReference type="InterPro" id="IPR039425">
    <property type="entry name" value="RNA_pol_sigma-70-like"/>
</dbReference>
<dbReference type="PANTHER" id="PTHR43133:SF46">
    <property type="entry name" value="RNA POLYMERASE SIGMA-70 FACTOR ECF SUBFAMILY"/>
    <property type="match status" value="1"/>
</dbReference>
<feature type="domain" description="RNA polymerase sigma-70 region 2" evidence="5">
    <location>
        <begin position="21"/>
        <end position="87"/>
    </location>
</feature>
<dbReference type="SUPFAM" id="SSF88946">
    <property type="entry name" value="Sigma2 domain of RNA polymerase sigma factors"/>
    <property type="match status" value="1"/>
</dbReference>
<keyword evidence="4" id="KW-0804">Transcription</keyword>
<proteinExistence type="inferred from homology"/>
<dbReference type="AlphaFoldDB" id="W2C0R2"/>
<sequence>MDEKQLIADCLKGEQTAWKALYDAYSGRMLGICLRYVADREVARDVLQDGFVKVFSSLDKFRGEGPLGAWIRKIFVNESLEYLRRTQTLRHDTVSLDSATFSPSEEATALSQLSAEDLLSMVRELPPSLRTVFNLLAVEGYSHKEIATMLQIEESTSRAHYMRARRWLQKRINGENM</sequence>
<dbReference type="PATRIC" id="fig|1411148.3.peg.2343"/>
<dbReference type="InterPro" id="IPR007627">
    <property type="entry name" value="RNA_pol_sigma70_r2"/>
</dbReference>
<dbReference type="Pfam" id="PF08281">
    <property type="entry name" value="Sigma70_r4_2"/>
    <property type="match status" value="1"/>
</dbReference>
<evidence type="ECO:0000256" key="4">
    <source>
        <dbReference type="ARBA" id="ARBA00023163"/>
    </source>
</evidence>
<dbReference type="Proteomes" id="UP000018837">
    <property type="component" value="Unassembled WGS sequence"/>
</dbReference>
<keyword evidence="3" id="KW-0731">Sigma factor</keyword>
<dbReference type="NCBIfam" id="TIGR02937">
    <property type="entry name" value="sigma70-ECF"/>
    <property type="match status" value="1"/>
</dbReference>
<evidence type="ECO:0000256" key="1">
    <source>
        <dbReference type="ARBA" id="ARBA00010641"/>
    </source>
</evidence>
<protein>
    <submittedName>
        <fullName evidence="7">RNA polymerase</fullName>
    </submittedName>
</protein>
<gene>
    <name evidence="7" type="ORF">N425_13925</name>
</gene>